<dbReference type="GO" id="GO:0016491">
    <property type="term" value="F:oxidoreductase activity"/>
    <property type="evidence" value="ECO:0007669"/>
    <property type="project" value="UniProtKB-KW"/>
</dbReference>
<dbReference type="SMART" id="SM01117">
    <property type="entry name" value="Cyt-b5"/>
    <property type="match status" value="1"/>
</dbReference>
<reference evidence="10" key="1">
    <citation type="journal article" date="2020" name="Phytopathology">
        <title>Genome sequence and comparative analysis of Colletotrichum gloeosporioides isolated from Liriodendron leaves.</title>
        <authorList>
            <person name="Fu F.F."/>
            <person name="Hao Z."/>
            <person name="Wang P."/>
            <person name="Lu Y."/>
            <person name="Xue L.J."/>
            <person name="Wei G."/>
            <person name="Tian Y."/>
            <person name="Baishi H."/>
            <person name="Xu H."/>
            <person name="Shi J."/>
            <person name="Cheng T."/>
            <person name="Wang G."/>
            <person name="Yi Y."/>
            <person name="Chen J."/>
        </authorList>
    </citation>
    <scope>NUCLEOTIDE SEQUENCE</scope>
    <source>
        <strain evidence="10">Lc1</strain>
    </source>
</reference>
<dbReference type="InterPro" id="IPR016169">
    <property type="entry name" value="FAD-bd_PCMH_sub2"/>
</dbReference>
<keyword evidence="11" id="KW-1185">Reference proteome</keyword>
<dbReference type="InterPro" id="IPR001199">
    <property type="entry name" value="Cyt_B5-like_heme/steroid-bd"/>
</dbReference>
<dbReference type="InterPro" id="IPR016166">
    <property type="entry name" value="FAD-bd_PCMH"/>
</dbReference>
<dbReference type="AlphaFoldDB" id="A0A8H4FKF0"/>
<dbReference type="Pfam" id="PF01070">
    <property type="entry name" value="FMN_dh"/>
    <property type="match status" value="1"/>
</dbReference>
<evidence type="ECO:0000256" key="1">
    <source>
        <dbReference type="ARBA" id="ARBA00001917"/>
    </source>
</evidence>
<dbReference type="Pfam" id="PF01565">
    <property type="entry name" value="FAD_binding_4"/>
    <property type="match status" value="1"/>
</dbReference>
<comment type="cofactor">
    <cofactor evidence="1">
        <name>FMN</name>
        <dbReference type="ChEBI" id="CHEBI:58210"/>
    </cofactor>
</comment>
<dbReference type="Gene3D" id="3.20.20.70">
    <property type="entry name" value="Aldolase class I"/>
    <property type="match status" value="1"/>
</dbReference>
<dbReference type="InterPro" id="IPR006094">
    <property type="entry name" value="Oxid_FAD_bind_N"/>
</dbReference>
<feature type="domain" description="Cytochrome b5 heme-binding" evidence="7">
    <location>
        <begin position="1"/>
        <end position="47"/>
    </location>
</feature>
<evidence type="ECO:0000259" key="7">
    <source>
        <dbReference type="PROSITE" id="PS50255"/>
    </source>
</evidence>
<evidence type="ECO:0000313" key="10">
    <source>
        <dbReference type="EMBL" id="KAF3804184.1"/>
    </source>
</evidence>
<keyword evidence="5" id="KW-0408">Iron</keyword>
<dbReference type="InterPro" id="IPR000262">
    <property type="entry name" value="FMN-dep_DH"/>
</dbReference>
<dbReference type="InterPro" id="IPR036318">
    <property type="entry name" value="FAD-bd_PCMH-like_sf"/>
</dbReference>
<dbReference type="Gene3D" id="3.30.465.10">
    <property type="match status" value="1"/>
</dbReference>
<sequence>MLSIDEVATHNSRNSCWIVVSGHVYDVTDFLDDHPGGAGVILRYAGKVCLLSEEITAYLPSSRMQLKNMSRYMLKARLRRIYQEVIYVLHLLADEKLRADPSSDKRLGPVIQSPSAEKKKSQYPDQSQSQATEGSPTVLPLSACQSLSDIAQAAALTLTPKAKAYYTSGAESHTSLLRNQSDWSLVSFRPRVLRNVSRVSMNCQIMGLQSSLPVFIAPAAAARLGHVDGEKCLTRGAARMGIPQCVSTYSSVAPKDLTECFQAETAARGGGMVFQLYVPKVKKDAEGLILKAKELGFNALALTVDAPVIGKRDVDDRFKALLDYEAGVVAQDSVTHPPFPGEEAETLRGHHCSSFEWSDIAWIRGLWGDRPIVLKGIQTWEDALEATNHGVDGIYLSNHGGRQLDHAPSSIRVLRDIRLRCPDVFKSFDIYVDGGVMRGTDVVKALCLGARAVGIGRGFMYALSAYGTAGVLKAISILSDEIQTTMRLLGVTDLKQLNESYIDLNDLESSTGRHQRGDALDSAGLRVLRQGTAAYKARDESYFSVSAQLSPGFIVQPSSTAEVSLTVTKLKSMDCNWAIRGGGHATWAGASNIADGVTIDMGLIKEVQYSPDLKIASIGAGALWRDVYSSLEPYGVTAPGGRTSTVGVAGFLTSGGNNFFSAEVGLGCDNVVNFEVVLASGEIVNANRETNSDLHKALKGGSNNFGIVTRIDMQTVDVVKIWGGQIVYPLSTTEQHIAAYVKWVDNIPNYTKGSAVTFWAYSPSAGTVVSTAVHDTANAEWAPAYDDFWNIQPQTMNTLRHDSHLNMTVELEEPTGYRQVWLTLTGKNDGRFIRRAVEAQSRFIENWKNTQDADFLNYITFQAMPALLFRHSVEKGGNAIGMEREKCNAILFQMQHMVRSVDAEKEARRQLVALRKELKDYSVAEGIDVEWEYLGYADGTQDPLSTYGPENIKFLKEVAAKYDPEEVFQKRVPGAFKISKVA</sequence>
<dbReference type="PROSITE" id="PS00191">
    <property type="entry name" value="CYTOCHROME_B5_1"/>
    <property type="match status" value="1"/>
</dbReference>
<keyword evidence="2" id="KW-0349">Heme</keyword>
<dbReference type="InterPro" id="IPR018506">
    <property type="entry name" value="Cyt_B5_heme-BS"/>
</dbReference>
<dbReference type="PROSITE" id="PS51387">
    <property type="entry name" value="FAD_PCMH"/>
    <property type="match status" value="1"/>
</dbReference>
<feature type="domain" description="FMN hydroxy acid dehydrogenase" evidence="8">
    <location>
        <begin position="139"/>
        <end position="507"/>
    </location>
</feature>
<feature type="region of interest" description="Disordered" evidence="6">
    <location>
        <begin position="103"/>
        <end position="136"/>
    </location>
</feature>
<name>A0A8H4FKF0_COLGL</name>
<dbReference type="PANTHER" id="PTHR10578:SF104">
    <property type="entry name" value="CYTOCHROME B2, MITOCHONDRIAL-RELATED"/>
    <property type="match status" value="1"/>
</dbReference>
<dbReference type="PROSITE" id="PS50255">
    <property type="entry name" value="CYTOCHROME_B5_2"/>
    <property type="match status" value="1"/>
</dbReference>
<evidence type="ECO:0000256" key="2">
    <source>
        <dbReference type="ARBA" id="ARBA00022617"/>
    </source>
</evidence>
<evidence type="ECO:0000256" key="3">
    <source>
        <dbReference type="ARBA" id="ARBA00022723"/>
    </source>
</evidence>
<dbReference type="PROSITE" id="PS00557">
    <property type="entry name" value="FMN_HYDROXY_ACID_DH_1"/>
    <property type="match status" value="1"/>
</dbReference>
<feature type="domain" description="FAD-binding PCMH-type" evidence="9">
    <location>
        <begin position="547"/>
        <end position="718"/>
    </location>
</feature>
<dbReference type="EMBL" id="WVTB01000050">
    <property type="protein sequence ID" value="KAF3804184.1"/>
    <property type="molecule type" value="Genomic_DNA"/>
</dbReference>
<dbReference type="Gene3D" id="3.10.120.10">
    <property type="entry name" value="Cytochrome b5-like heme/steroid binding domain"/>
    <property type="match status" value="1"/>
</dbReference>
<dbReference type="InterPro" id="IPR037396">
    <property type="entry name" value="FMN_HAD"/>
</dbReference>
<dbReference type="PANTHER" id="PTHR10578">
    <property type="entry name" value="S -2-HYDROXY-ACID OXIDASE-RELATED"/>
    <property type="match status" value="1"/>
</dbReference>
<dbReference type="SUPFAM" id="SSF55856">
    <property type="entry name" value="Cytochrome b5-like heme/steroid binding domain"/>
    <property type="match status" value="1"/>
</dbReference>
<dbReference type="InterPro" id="IPR008259">
    <property type="entry name" value="FMN_hydac_DH_AS"/>
</dbReference>
<evidence type="ECO:0000256" key="5">
    <source>
        <dbReference type="ARBA" id="ARBA00023004"/>
    </source>
</evidence>
<dbReference type="InterPro" id="IPR013785">
    <property type="entry name" value="Aldolase_TIM"/>
</dbReference>
<proteinExistence type="predicted"/>
<dbReference type="Pfam" id="PF00173">
    <property type="entry name" value="Cyt-b5"/>
    <property type="match status" value="1"/>
</dbReference>
<dbReference type="SUPFAM" id="SSF51395">
    <property type="entry name" value="FMN-linked oxidoreductases"/>
    <property type="match status" value="1"/>
</dbReference>
<organism evidence="10 11">
    <name type="scientific">Colletotrichum gloeosporioides</name>
    <name type="common">Anthracnose fungus</name>
    <name type="synonym">Glomerella cingulata</name>
    <dbReference type="NCBI Taxonomy" id="474922"/>
    <lineage>
        <taxon>Eukaryota</taxon>
        <taxon>Fungi</taxon>
        <taxon>Dikarya</taxon>
        <taxon>Ascomycota</taxon>
        <taxon>Pezizomycotina</taxon>
        <taxon>Sordariomycetes</taxon>
        <taxon>Hypocreomycetidae</taxon>
        <taxon>Glomerellales</taxon>
        <taxon>Glomerellaceae</taxon>
        <taxon>Colletotrichum</taxon>
        <taxon>Colletotrichum gloeosporioides species complex</taxon>
    </lineage>
</organism>
<comment type="caution">
    <text evidence="10">The sequence shown here is derived from an EMBL/GenBank/DDBJ whole genome shotgun (WGS) entry which is preliminary data.</text>
</comment>
<evidence type="ECO:0000313" key="11">
    <source>
        <dbReference type="Proteomes" id="UP000613401"/>
    </source>
</evidence>
<dbReference type="PROSITE" id="PS51349">
    <property type="entry name" value="FMN_HYDROXY_ACID_DH_2"/>
    <property type="match status" value="1"/>
</dbReference>
<evidence type="ECO:0000259" key="8">
    <source>
        <dbReference type="PROSITE" id="PS51349"/>
    </source>
</evidence>
<dbReference type="GO" id="GO:0046872">
    <property type="term" value="F:metal ion binding"/>
    <property type="evidence" value="ECO:0007669"/>
    <property type="project" value="UniProtKB-KW"/>
</dbReference>
<dbReference type="RefSeq" id="XP_045263343.1">
    <property type="nucleotide sequence ID" value="XM_045400670.1"/>
</dbReference>
<reference evidence="10" key="2">
    <citation type="submission" date="2020-03" db="EMBL/GenBank/DDBJ databases">
        <authorList>
            <person name="Fu F.-F."/>
            <person name="Chen J."/>
        </authorList>
    </citation>
    <scope>NUCLEOTIDE SEQUENCE</scope>
    <source>
        <strain evidence="10">Lc1</strain>
    </source>
</reference>
<dbReference type="GO" id="GO:0071949">
    <property type="term" value="F:FAD binding"/>
    <property type="evidence" value="ECO:0007669"/>
    <property type="project" value="InterPro"/>
</dbReference>
<evidence type="ECO:0000259" key="9">
    <source>
        <dbReference type="PROSITE" id="PS51387"/>
    </source>
</evidence>
<evidence type="ECO:0000256" key="6">
    <source>
        <dbReference type="SAM" id="MobiDB-lite"/>
    </source>
</evidence>
<gene>
    <name evidence="10" type="ORF">GCG54_00000533</name>
</gene>
<accession>A0A8H4FKF0</accession>
<dbReference type="SUPFAM" id="SSF56176">
    <property type="entry name" value="FAD-binding/transporter-associated domain-like"/>
    <property type="match status" value="1"/>
</dbReference>
<protein>
    <submittedName>
        <fullName evidence="10">(S)-mandelate dehydrogenase</fullName>
    </submittedName>
</protein>
<dbReference type="InterPro" id="IPR036400">
    <property type="entry name" value="Cyt_B5-like_heme/steroid_sf"/>
</dbReference>
<keyword evidence="3" id="KW-0479">Metal-binding</keyword>
<keyword evidence="4" id="KW-0560">Oxidoreductase</keyword>
<dbReference type="Proteomes" id="UP000613401">
    <property type="component" value="Unassembled WGS sequence"/>
</dbReference>
<feature type="compositionally biased region" description="Polar residues" evidence="6">
    <location>
        <begin position="123"/>
        <end position="135"/>
    </location>
</feature>
<dbReference type="GO" id="GO:0020037">
    <property type="term" value="F:heme binding"/>
    <property type="evidence" value="ECO:0007669"/>
    <property type="project" value="InterPro"/>
</dbReference>
<dbReference type="GeneID" id="69007705"/>
<evidence type="ECO:0000256" key="4">
    <source>
        <dbReference type="ARBA" id="ARBA00023002"/>
    </source>
</evidence>